<dbReference type="PANTHER" id="PTHR43681:SF1">
    <property type="entry name" value="SARCALUMENIN"/>
    <property type="match status" value="1"/>
</dbReference>
<dbReference type="Gene3D" id="3.40.50.300">
    <property type="entry name" value="P-loop containing nucleotide triphosphate hydrolases"/>
    <property type="match status" value="1"/>
</dbReference>
<comment type="caution">
    <text evidence="4">The sequence shown here is derived from an EMBL/GenBank/DDBJ whole genome shotgun (WGS) entry which is preliminary data.</text>
</comment>
<dbReference type="Proteomes" id="UP000253426">
    <property type="component" value="Unassembled WGS sequence"/>
</dbReference>
<dbReference type="SUPFAM" id="SSF52540">
    <property type="entry name" value="P-loop containing nucleoside triphosphate hydrolases"/>
    <property type="match status" value="1"/>
</dbReference>
<dbReference type="GO" id="GO:0005525">
    <property type="term" value="F:GTP binding"/>
    <property type="evidence" value="ECO:0007669"/>
    <property type="project" value="InterPro"/>
</dbReference>
<feature type="coiled-coil region" evidence="1">
    <location>
        <begin position="551"/>
        <end position="585"/>
    </location>
</feature>
<dbReference type="PANTHER" id="PTHR43681">
    <property type="entry name" value="TRANSMEMBRANE GTPASE FZO"/>
    <property type="match status" value="1"/>
</dbReference>
<dbReference type="Pfam" id="PF01926">
    <property type="entry name" value="MMR_HSR1"/>
    <property type="match status" value="1"/>
</dbReference>
<evidence type="ECO:0000256" key="1">
    <source>
        <dbReference type="SAM" id="Coils"/>
    </source>
</evidence>
<keyword evidence="2" id="KW-1133">Transmembrane helix</keyword>
<evidence type="ECO:0000259" key="3">
    <source>
        <dbReference type="Pfam" id="PF01926"/>
    </source>
</evidence>
<keyword evidence="5" id="KW-1185">Reference proteome</keyword>
<proteinExistence type="predicted"/>
<evidence type="ECO:0000256" key="2">
    <source>
        <dbReference type="SAM" id="Phobius"/>
    </source>
</evidence>
<feature type="transmembrane region" description="Helical" evidence="2">
    <location>
        <begin position="479"/>
        <end position="498"/>
    </location>
</feature>
<dbReference type="RefSeq" id="WP_113959868.1">
    <property type="nucleotide sequence ID" value="NZ_QNRR01000007.1"/>
</dbReference>
<keyword evidence="2" id="KW-0472">Membrane</keyword>
<evidence type="ECO:0000313" key="5">
    <source>
        <dbReference type="Proteomes" id="UP000253426"/>
    </source>
</evidence>
<dbReference type="InterPro" id="IPR051943">
    <property type="entry name" value="TRAFAC_Dynamin-like_GTPase"/>
</dbReference>
<dbReference type="OrthoDB" id="9802035at2"/>
<feature type="domain" description="G" evidence="3">
    <location>
        <begin position="58"/>
        <end position="182"/>
    </location>
</feature>
<sequence length="588" mass="65158">METSQGRMIGQDFLGLRNRLEQALDSLAQLAPDAGAKDEHVTMLDNLVKSLDEPFVFVVVGEVNVGKSTLLNALFGADLSSTGVIPTTDRIFFYKHGPKVKRVPITRTLEEVFVPVEFLKDFHVVDTPGTNSVAKEHQEITERFIPASDLVLFVFSAINPWGASAWQFLERVHKDWMRHVIFVLGQCDLRTAEEVSSILDYMKQLSRQRFGREFPVFPVSAKSAYLSRSSGLDRDRLYLSSGFPQLEAHISKTIGGNAQRAGKMAHALKLARELLVALQSTATGRIASREEKSRLLGELEAEFAAIEERSHSKLTGTIDASSTDFGRAAGEVAGRVQKMLSLPAAYGSMLKEKRSVKGLEREVLDQVWEPNASRWVQASKIIEDDVGAAADHLSGQFGAGLKVQVREELRPDASFWETHRHRLRQHLEDMLHRVVYHLGVEKEVAPVFARSRKLARNSVVIMLVALMGGIALVTQGLGVYGAVLAGVGLLSGGGLALACHRLLRTASQVVDQRLKEAEKSLHDALEGEIRQEVRDLYAGMASILQPTRERLAEQKKRHHTLQEQLADLDVTLRTIETELDKLSSQRAG</sequence>
<dbReference type="InterPro" id="IPR006073">
    <property type="entry name" value="GTP-bd"/>
</dbReference>
<dbReference type="EMBL" id="QNRR01000007">
    <property type="protein sequence ID" value="RBP41219.1"/>
    <property type="molecule type" value="Genomic_DNA"/>
</dbReference>
<feature type="transmembrane region" description="Helical" evidence="2">
    <location>
        <begin position="454"/>
        <end position="473"/>
    </location>
</feature>
<keyword evidence="1" id="KW-0175">Coiled coil</keyword>
<reference evidence="4 5" key="1">
    <citation type="submission" date="2018-06" db="EMBL/GenBank/DDBJ databases">
        <title>Genomic Encyclopedia of Type Strains, Phase IV (KMG-IV): sequencing the most valuable type-strain genomes for metagenomic binning, comparative biology and taxonomic classification.</title>
        <authorList>
            <person name="Goeker M."/>
        </authorList>
    </citation>
    <scope>NUCLEOTIDE SEQUENCE [LARGE SCALE GENOMIC DNA]</scope>
    <source>
        <strain evidence="4 5">DSM 25532</strain>
    </source>
</reference>
<protein>
    <submittedName>
        <fullName evidence="4">Small GTP-binding protein</fullName>
    </submittedName>
</protein>
<dbReference type="InterPro" id="IPR027417">
    <property type="entry name" value="P-loop_NTPase"/>
</dbReference>
<organism evidence="4 5">
    <name type="scientific">Roseimicrobium gellanilyticum</name>
    <dbReference type="NCBI Taxonomy" id="748857"/>
    <lineage>
        <taxon>Bacteria</taxon>
        <taxon>Pseudomonadati</taxon>
        <taxon>Verrucomicrobiota</taxon>
        <taxon>Verrucomicrobiia</taxon>
        <taxon>Verrucomicrobiales</taxon>
        <taxon>Verrucomicrobiaceae</taxon>
        <taxon>Roseimicrobium</taxon>
    </lineage>
</organism>
<evidence type="ECO:0000313" key="4">
    <source>
        <dbReference type="EMBL" id="RBP41219.1"/>
    </source>
</evidence>
<accession>A0A366HHZ0</accession>
<gene>
    <name evidence="4" type="ORF">DES53_10748</name>
</gene>
<dbReference type="CDD" id="cd09912">
    <property type="entry name" value="DLP_2"/>
    <property type="match status" value="1"/>
</dbReference>
<keyword evidence="2" id="KW-0812">Transmembrane</keyword>
<dbReference type="AlphaFoldDB" id="A0A366HHZ0"/>
<name>A0A366HHZ0_9BACT</name>